<sequence length="271" mass="30299">MQLLGNRESRYLFPWCSNELMSSLRTGRDEDDGGCRQLNPPWSAWPQIHDPRYSSTSKNHILVRDIPDDGTIRSPELSTDFPNNPSAYGISCVVLGYMTTTSSPIPLNSALVDHSGIFLELDRDWWPDELCIVSSAPTLSRNGDDSQARYEAVRLTRAAHIIIVETMAGRRPMSQLVKASSTRAVATMRRWPRGPGWSRMLLVGEPRVSYDDNRVDGVGLLDLRGRRLPLATSLILEERAWRLDAVELVLNPKVATLLTLKKITCETVGLG</sequence>
<dbReference type="Proteomes" id="UP000000603">
    <property type="component" value="Chromosome"/>
</dbReference>
<dbReference type="EnsemblBacteria" id="AAT83081">
    <property type="protein sequence ID" value="AAT83081"/>
    <property type="gene ID" value="PPA1332"/>
</dbReference>
<name>Q6A834_CUTAK</name>
<accession>Q6A834</accession>
<protein>
    <submittedName>
        <fullName evidence="1">Uncharacterized protein</fullName>
    </submittedName>
</protein>
<proteinExistence type="predicted"/>
<dbReference type="HOGENOM" id="CLU_103327_0_0_11"/>
<dbReference type="KEGG" id="pac:PPA1332"/>
<organism evidence="1 2">
    <name type="scientific">Cutibacterium acnes (strain DSM 16379 / KPA171202)</name>
    <name type="common">Propionibacterium acnes</name>
    <dbReference type="NCBI Taxonomy" id="267747"/>
    <lineage>
        <taxon>Bacteria</taxon>
        <taxon>Bacillati</taxon>
        <taxon>Actinomycetota</taxon>
        <taxon>Actinomycetes</taxon>
        <taxon>Propionibacteriales</taxon>
        <taxon>Propionibacteriaceae</taxon>
        <taxon>Cutibacterium</taxon>
    </lineage>
</organism>
<gene>
    <name evidence="1" type="ordered locus">PPA1332</name>
</gene>
<reference evidence="1 2" key="1">
    <citation type="journal article" date="2004" name="Science">
        <title>The complete genome sequence of Propionibacterium acnes, a commensal of human skin.</title>
        <authorList>
            <person name="Bruggemann H."/>
            <person name="Henne A."/>
            <person name="Hoster F."/>
            <person name="Liesegang H."/>
            <person name="Wiezer A."/>
            <person name="Strittmatter A."/>
            <person name="Hujer S."/>
            <person name="Durre P."/>
            <person name="Gottschalk G."/>
        </authorList>
    </citation>
    <scope>NUCLEOTIDE SEQUENCE [LARGE SCALE GENOMIC DNA]</scope>
    <source>
        <strain evidence="2">DSM 16379 / KPA171202</strain>
    </source>
</reference>
<dbReference type="AlphaFoldDB" id="Q6A834"/>
<evidence type="ECO:0000313" key="1">
    <source>
        <dbReference type="EMBL" id="AAT83081.1"/>
    </source>
</evidence>
<dbReference type="EMBL" id="AE017283">
    <property type="protein sequence ID" value="AAT83081.1"/>
    <property type="molecule type" value="Genomic_DNA"/>
</dbReference>
<evidence type="ECO:0000313" key="2">
    <source>
        <dbReference type="Proteomes" id="UP000000603"/>
    </source>
</evidence>